<evidence type="ECO:0000256" key="7">
    <source>
        <dbReference type="ARBA" id="ARBA00023136"/>
    </source>
</evidence>
<dbReference type="PANTHER" id="PTHR22950:SF692">
    <property type="entry name" value="TRANSMEMBRANE AMINO ACID TRANSPORTER FAMILY PROTEIN"/>
    <property type="match status" value="1"/>
</dbReference>
<feature type="transmembrane region" description="Helical" evidence="8">
    <location>
        <begin position="370"/>
        <end position="394"/>
    </location>
</feature>
<evidence type="ECO:0000256" key="3">
    <source>
        <dbReference type="ARBA" id="ARBA00022448"/>
    </source>
</evidence>
<accession>A0ABP1CJZ1</accession>
<evidence type="ECO:0000256" key="2">
    <source>
        <dbReference type="ARBA" id="ARBA00008066"/>
    </source>
</evidence>
<feature type="transmembrane region" description="Helical" evidence="8">
    <location>
        <begin position="308"/>
        <end position="325"/>
    </location>
</feature>
<feature type="transmembrane region" description="Helical" evidence="8">
    <location>
        <begin position="332"/>
        <end position="350"/>
    </location>
</feature>
<evidence type="ECO:0000313" key="10">
    <source>
        <dbReference type="EMBL" id="CAL1696010.1"/>
    </source>
</evidence>
<feature type="transmembrane region" description="Helical" evidence="8">
    <location>
        <begin position="526"/>
        <end position="543"/>
    </location>
</feature>
<keyword evidence="3" id="KW-0813">Transport</keyword>
<evidence type="ECO:0000313" key="11">
    <source>
        <dbReference type="Proteomes" id="UP001497453"/>
    </source>
</evidence>
<dbReference type="PANTHER" id="PTHR22950">
    <property type="entry name" value="AMINO ACID TRANSPORTER"/>
    <property type="match status" value="1"/>
</dbReference>
<sequence>MSLPSNISFGSYSTSNVRDVINSYRRAQLYLADSVSASNSAASDEELENDIEQGFVVPDIDDDFVRTTRPREDGIDYDAVVGNMRWDEDISPGPPTTRQFLVPILDRRETSQSSATIKPLENPPVTLEARERTPLLRKRTSLSFQERPSYTQPLTGRLPPSPRPMPIARRSSQLSALSRISGASVVTAKQLPGGQSTFGQTLFNAIAILLGIGMLSEPLAFAYAGWIGGSLIIISYGFVTCYTGKILARIILSDPKLRSYSDIGRKAFGPRSAPWISAVFCLELFTVSVALVTLFADSLYSVAPTYSSNVYKIFGLFIFIPTMLLPLSILSYASIIGILSTLLIVVVMFIDGLSKKDAPGSLWNPADTSLGIEGVGALGLSFGLFMAGFSGHAVIPSLVRDMMDPSQFDKMLDYAFLAATFIYAVIGIAGYLMFGNSVSDEFSKDLMKIPGYNPILNRVALWGLVLAPLSKYALAARPLNITLEIFLGIDSGASAPDDHGLVTKTSDEGAPAVSTRSVVYKNIAMAIERVLFALASVGVSILVPEFSSMMAFLGAFSSFLLCVIGPILAKMALRGQVKWYDALVLAVAIVMATWGTGAAFWSTRE</sequence>
<feature type="transmembrane region" description="Helical" evidence="8">
    <location>
        <begin position="414"/>
        <end position="435"/>
    </location>
</feature>
<keyword evidence="4 8" id="KW-0812">Transmembrane</keyword>
<evidence type="ECO:0000256" key="4">
    <source>
        <dbReference type="ARBA" id="ARBA00022692"/>
    </source>
</evidence>
<keyword evidence="11" id="KW-1185">Reference proteome</keyword>
<evidence type="ECO:0000256" key="1">
    <source>
        <dbReference type="ARBA" id="ARBA00004141"/>
    </source>
</evidence>
<dbReference type="EMBL" id="OZ037944">
    <property type="protein sequence ID" value="CAL1696010.1"/>
    <property type="molecule type" value="Genomic_DNA"/>
</dbReference>
<keyword evidence="5" id="KW-0029">Amino-acid transport</keyword>
<comment type="similarity">
    <text evidence="2">Belongs to the amino acid/polyamine transporter 2 family.</text>
</comment>
<dbReference type="Pfam" id="PF01490">
    <property type="entry name" value="Aa_trans"/>
    <property type="match status" value="1"/>
</dbReference>
<gene>
    <name evidence="10" type="ORF">GFSPODELE1_LOCUS994</name>
</gene>
<feature type="transmembrane region" description="Helical" evidence="8">
    <location>
        <begin position="580"/>
        <end position="601"/>
    </location>
</feature>
<dbReference type="Proteomes" id="UP001497453">
    <property type="component" value="Chromosome 1"/>
</dbReference>
<evidence type="ECO:0000259" key="9">
    <source>
        <dbReference type="Pfam" id="PF01490"/>
    </source>
</evidence>
<comment type="subcellular location">
    <subcellularLocation>
        <location evidence="1">Membrane</location>
        <topology evidence="1">Multi-pass membrane protein</topology>
    </subcellularLocation>
</comment>
<evidence type="ECO:0000256" key="8">
    <source>
        <dbReference type="SAM" id="Phobius"/>
    </source>
</evidence>
<evidence type="ECO:0000256" key="5">
    <source>
        <dbReference type="ARBA" id="ARBA00022970"/>
    </source>
</evidence>
<evidence type="ECO:0000256" key="6">
    <source>
        <dbReference type="ARBA" id="ARBA00022989"/>
    </source>
</evidence>
<protein>
    <recommendedName>
        <fullName evidence="9">Amino acid transporter transmembrane domain-containing protein</fullName>
    </recommendedName>
</protein>
<feature type="transmembrane region" description="Helical" evidence="8">
    <location>
        <begin position="549"/>
        <end position="568"/>
    </location>
</feature>
<organism evidence="10 11">
    <name type="scientific">Somion occarium</name>
    <dbReference type="NCBI Taxonomy" id="3059160"/>
    <lineage>
        <taxon>Eukaryota</taxon>
        <taxon>Fungi</taxon>
        <taxon>Dikarya</taxon>
        <taxon>Basidiomycota</taxon>
        <taxon>Agaricomycotina</taxon>
        <taxon>Agaricomycetes</taxon>
        <taxon>Polyporales</taxon>
        <taxon>Cerrenaceae</taxon>
        <taxon>Somion</taxon>
    </lineage>
</organism>
<name>A0ABP1CJZ1_9APHY</name>
<feature type="transmembrane region" description="Helical" evidence="8">
    <location>
        <begin position="232"/>
        <end position="252"/>
    </location>
</feature>
<proteinExistence type="inferred from homology"/>
<reference evidence="11" key="1">
    <citation type="submission" date="2024-04" db="EMBL/GenBank/DDBJ databases">
        <authorList>
            <person name="Shaw F."/>
            <person name="Minotto A."/>
        </authorList>
    </citation>
    <scope>NUCLEOTIDE SEQUENCE [LARGE SCALE GENOMIC DNA]</scope>
</reference>
<feature type="transmembrane region" description="Helical" evidence="8">
    <location>
        <begin position="202"/>
        <end position="226"/>
    </location>
</feature>
<feature type="transmembrane region" description="Helical" evidence="8">
    <location>
        <begin position="273"/>
        <end position="296"/>
    </location>
</feature>
<keyword evidence="7 8" id="KW-0472">Membrane</keyword>
<keyword evidence="6 8" id="KW-1133">Transmembrane helix</keyword>
<feature type="domain" description="Amino acid transporter transmembrane" evidence="9">
    <location>
        <begin position="195"/>
        <end position="602"/>
    </location>
</feature>
<dbReference type="InterPro" id="IPR013057">
    <property type="entry name" value="AA_transpt_TM"/>
</dbReference>